<dbReference type="Proteomes" id="UP001566132">
    <property type="component" value="Unassembled WGS sequence"/>
</dbReference>
<evidence type="ECO:0000256" key="7">
    <source>
        <dbReference type="ARBA" id="ARBA00022737"/>
    </source>
</evidence>
<evidence type="ECO:0000256" key="8">
    <source>
        <dbReference type="ARBA" id="ARBA00022837"/>
    </source>
</evidence>
<protein>
    <recommendedName>
        <fullName evidence="19">EGF-like domain-containing protein</fullName>
    </recommendedName>
</protein>
<evidence type="ECO:0000256" key="1">
    <source>
        <dbReference type="ARBA" id="ARBA00004251"/>
    </source>
</evidence>
<evidence type="ECO:0000256" key="16">
    <source>
        <dbReference type="SAM" id="MobiDB-lite"/>
    </source>
</evidence>
<dbReference type="PROSITE" id="PS50068">
    <property type="entry name" value="LDLRA_2"/>
    <property type="match status" value="8"/>
</dbReference>
<evidence type="ECO:0000256" key="2">
    <source>
        <dbReference type="ARBA" id="ARBA00022475"/>
    </source>
</evidence>
<feature type="transmembrane region" description="Helical" evidence="17">
    <location>
        <begin position="1856"/>
        <end position="1881"/>
    </location>
</feature>
<dbReference type="InterPro" id="IPR002172">
    <property type="entry name" value="LDrepeatLR_classA_rpt"/>
</dbReference>
<evidence type="ECO:0000256" key="10">
    <source>
        <dbReference type="ARBA" id="ARBA00023136"/>
    </source>
</evidence>
<dbReference type="Pfam" id="PF14670">
    <property type="entry name" value="FXa_inhibition"/>
    <property type="match status" value="3"/>
</dbReference>
<feature type="chain" id="PRO_5044856843" description="EGF-like domain-containing protein" evidence="18">
    <location>
        <begin position="23"/>
        <end position="1980"/>
    </location>
</feature>
<feature type="disulfide bond" evidence="14">
    <location>
        <begin position="317"/>
        <end position="332"/>
    </location>
</feature>
<dbReference type="GO" id="GO:0006897">
    <property type="term" value="P:endocytosis"/>
    <property type="evidence" value="ECO:0007669"/>
    <property type="project" value="UniProtKB-KW"/>
</dbReference>
<feature type="repeat" description="LDL-receptor class B" evidence="15">
    <location>
        <begin position="762"/>
        <end position="804"/>
    </location>
</feature>
<feature type="repeat" description="LDL-receptor class B" evidence="15">
    <location>
        <begin position="1246"/>
        <end position="1288"/>
    </location>
</feature>
<evidence type="ECO:0000256" key="3">
    <source>
        <dbReference type="ARBA" id="ARBA00022536"/>
    </source>
</evidence>
<evidence type="ECO:0000256" key="4">
    <source>
        <dbReference type="ARBA" id="ARBA00022583"/>
    </source>
</evidence>
<feature type="disulfide bond" evidence="14">
    <location>
        <begin position="441"/>
        <end position="456"/>
    </location>
</feature>
<dbReference type="Gene3D" id="4.10.400.10">
    <property type="entry name" value="Low-density Lipoprotein Receptor"/>
    <property type="match status" value="8"/>
</dbReference>
<feature type="repeat" description="LDL-receptor class B" evidence="15">
    <location>
        <begin position="1332"/>
        <end position="1376"/>
    </location>
</feature>
<evidence type="ECO:0000256" key="15">
    <source>
        <dbReference type="PROSITE-ProRule" id="PRU00461"/>
    </source>
</evidence>
<feature type="disulfide bond" evidence="14">
    <location>
        <begin position="278"/>
        <end position="293"/>
    </location>
</feature>
<feature type="disulfide bond" evidence="14">
    <location>
        <begin position="298"/>
        <end position="310"/>
    </location>
</feature>
<evidence type="ECO:0000256" key="17">
    <source>
        <dbReference type="SAM" id="Phobius"/>
    </source>
</evidence>
<dbReference type="Pfam" id="PF00057">
    <property type="entry name" value="Ldl_recept_a"/>
    <property type="match status" value="6"/>
</dbReference>
<dbReference type="PROSITE" id="PS01209">
    <property type="entry name" value="LDLRA_1"/>
    <property type="match status" value="4"/>
</dbReference>
<dbReference type="SMART" id="SM00179">
    <property type="entry name" value="EGF_CA"/>
    <property type="match status" value="3"/>
</dbReference>
<evidence type="ECO:0000256" key="6">
    <source>
        <dbReference type="ARBA" id="ARBA00022729"/>
    </source>
</evidence>
<evidence type="ECO:0000313" key="20">
    <source>
        <dbReference type="EMBL" id="KAL1506053.1"/>
    </source>
</evidence>
<keyword evidence="11 14" id="KW-1015">Disulfide bond</keyword>
<feature type="repeat" description="LDL-receptor class B" evidence="15">
    <location>
        <begin position="939"/>
        <end position="981"/>
    </location>
</feature>
<proteinExistence type="predicted"/>
<feature type="repeat" description="LDL-receptor class B" evidence="15">
    <location>
        <begin position="675"/>
        <end position="717"/>
    </location>
</feature>
<feature type="repeat" description="LDL-receptor class B" evidence="15">
    <location>
        <begin position="632"/>
        <end position="674"/>
    </location>
</feature>
<keyword evidence="8" id="KW-0106">Calcium</keyword>
<feature type="disulfide bond" evidence="14">
    <location>
        <begin position="387"/>
        <end position="405"/>
    </location>
</feature>
<dbReference type="InterPro" id="IPR049883">
    <property type="entry name" value="NOTCH1_EGF-like"/>
</dbReference>
<dbReference type="Gene3D" id="2.10.25.10">
    <property type="entry name" value="Laminin"/>
    <property type="match status" value="2"/>
</dbReference>
<keyword evidence="9 17" id="KW-1133">Transmembrane helix</keyword>
<feature type="repeat" description="LDL-receptor class B" evidence="15">
    <location>
        <begin position="982"/>
        <end position="1024"/>
    </location>
</feature>
<feature type="disulfide bond" evidence="14">
    <location>
        <begin position="266"/>
        <end position="284"/>
    </location>
</feature>
<dbReference type="InterPro" id="IPR001881">
    <property type="entry name" value="EGF-like_Ca-bd_dom"/>
</dbReference>
<dbReference type="SUPFAM" id="SSF57196">
    <property type="entry name" value="EGF/Laminin"/>
    <property type="match status" value="1"/>
</dbReference>
<feature type="disulfide bond" evidence="14">
    <location>
        <begin position="346"/>
        <end position="364"/>
    </location>
</feature>
<keyword evidence="6 18" id="KW-0732">Signal</keyword>
<feature type="disulfide bond" evidence="14">
    <location>
        <begin position="380"/>
        <end position="392"/>
    </location>
</feature>
<feature type="domain" description="EGF-like" evidence="19">
    <location>
        <begin position="570"/>
        <end position="585"/>
    </location>
</feature>
<comment type="caution">
    <text evidence="20">The sequence shown here is derived from an EMBL/GenBank/DDBJ whole genome shotgun (WGS) entry which is preliminary data.</text>
</comment>
<evidence type="ECO:0000256" key="13">
    <source>
        <dbReference type="ARBA" id="ARBA00023180"/>
    </source>
</evidence>
<keyword evidence="3" id="KW-0245">EGF-like domain</keyword>
<feature type="repeat" description="LDL-receptor class B" evidence="15">
    <location>
        <begin position="1289"/>
        <end position="1331"/>
    </location>
</feature>
<feature type="disulfide bond" evidence="14">
    <location>
        <begin position="429"/>
        <end position="447"/>
    </location>
</feature>
<feature type="disulfide bond" evidence="14">
    <location>
        <begin position="305"/>
        <end position="323"/>
    </location>
</feature>
<dbReference type="PANTHER" id="PTHR46513:SF44">
    <property type="entry name" value="LDL RECEPTOR RELATED PROTEIN 4"/>
    <property type="match status" value="1"/>
</dbReference>
<sequence>MLKMRETVVLFIMITTYALCYAETNMSSSVHAGAARQMLGSSSLRQQGKKPILATGQRHYGVRTTLKPDLARTLPGYKYIPPQYYDYFKNFHWAVALSEQPINIDGPRSSGTKRIIHGGSESVPNTRKKISRGDSAYGPIQPLIPCYIQCENGTFLCEIDCMCILEEYRCDGHAHCSDNKDEEQCENFRNRTTVICEEIKNFVMCPKTKKCISRDWLCDGDDDCGDYSDETHCGNCFFSLKTEQNFELLFMFLGSVQNCSTDQFQCENGLCIPKSWTCDNDNDCRDFSDEVNCTETSCAADEFKCLDGTCITVLWKCDHNLDCVDGSDERDCDIMPAYCNEKEFQCENHECIKFEFRCDGDDDCEDWSDENNCPMNIGECVSGEFKCENGFCIPKRWLCDFEKDCSHEEDEKNCDYSVNKTCNSDEFTCTGGQCILKSWVCDGMEDCPNGEDEQKCNILCDDAKFPCTGSGANDNNTIFCINRKHICDGQSDCPKGDDEQNCPSKRDCEDNTKCEQLCVTYPGGRQGCSCYNGYKLDQNGYTCNDIDECMLSTDPVCSQKCNNTPGTFKCSCMTGYILRPDLRTCKAVGAPPTLLFANRIDIRQMSLSNSKYSLTVKGLHNVISLDYHYDKQLIFWSDISIDKIKRAGVNGTGVTTIISSGLDSPGGIAIDWVHDLLYWTDSGTKRIEVATLDGTHRAVIIANELDKPRAIVVHPGQALIFWTDWGPNSKIERAEMDGSDRRSIISESVFWPNGLALDYTANQIYWADAKHNVIESSGLDGSKRKKIVTKGLPHPFALTIFEDAIFWTDWHTKSITTANKITGAGLKILHSQLYFPMDIHTYHPQRQPKFNNRCGNNNGGCQHLCLPNRRSYTCVCRMGQKLKPDKKTCLKPDKFMIFAKKKDIRIKHLDGSIERQNEMVIPLEGIKDAVAIAWDSKMNYIFWTDLGMKSINRAFWNGSNHQVIFSTNILEPKGLSYDWVTDKLYWSDFGSSRIEVATTDGSIRSLLIWENLDKPGDITVDPPSGLMFWAQLGANVQIEKANMDGSNRIVLVSSNISTPRGLTVDPQSARLFWADGNLRTISSISFDGTGREILLSETTLSYPYGLDIFEDNIFWSDWLNKSIEKANKITGGNRTVVVRNVPDSMDVKIFHRTRKNIRNPCANRNNGGCSHLCLLKARGHSCACPTGIKLMDDKKTCTNGPLNYLILAHRMYIRQISLDVPYMADVVLPLKHLKIATSVDVDRKTGQIYWTDTLEDCIQRANPNGTNREMVVSQEIEAPEGIAIDSTGRKIYWTDRHRQSIEVSEMDGTNRKVLINDQIYHPRAITLHYHHGLMFWTDWDEHNPKIEVAHMDGTHRTALISENITWPNGLAIDRPAQRLYWTDSKRNTIESCDLDGKNRRLIMNKVPYPYALVIVGNHVYWTDWHTQALHRAEKETGAEQTKIQRDLEGLMDVRSVQYDNIAENACGENNGGCSHLCLRNPSGYTCACPTGLARSKTHPNHCDKIPQTFLLTAARYSLSQISLDTNDTWDVTLPIKDDMQNAVDVDFHYKKKLIFYSDIGRNVIKSVNMYNWSDVRLVVGDNLSSPEGIAVDWLSNNIYWTNTGHKKIEVARLDGSYRKTILSKLGDPKSLVCNPKAGYLYWSDWDRPSHKIERSYLDGSNRQAIITKELSFPIGLAIDFPLRRLYWIYSKLDEERIQSSDYNGHHITILPMDKTHPFSLTTHRESLYWTDWDKKTIMRANKISGENKMDIRPMYAAVGITMVTEERQPYWNPCALDNGNCTHLCFFKKKGYTCACPDKPTSTCKTSPRGRVSNVCPEGKGFDCVDYIDVEDDYPDPHFINTAPPEEPPAVTSNSAFYVITLVPMSALIIMSIGVVVYILVKRGKKNYAYGASRSFSNPNYYSNDPSGTQNPAERKQFLWRRLKYDKSQERVYEETVMASPEVTSLIPTILTPCNSNCEVVTPELERSPSVTPLHKVDVQ</sequence>
<dbReference type="FunFam" id="4.10.400.10:FF:000034">
    <property type="entry name" value="Low-density lipoprotein receptor-related protein 2"/>
    <property type="match status" value="1"/>
</dbReference>
<feature type="disulfide bond" evidence="14">
    <location>
        <begin position="170"/>
        <end position="185"/>
    </location>
</feature>
<comment type="subcellular location">
    <subcellularLocation>
        <location evidence="1">Cell membrane</location>
        <topology evidence="1">Single-pass type I membrane protein</topology>
    </subcellularLocation>
</comment>
<dbReference type="InterPro" id="IPR011042">
    <property type="entry name" value="6-blade_b-propeller_TolB-like"/>
</dbReference>
<evidence type="ECO:0000256" key="5">
    <source>
        <dbReference type="ARBA" id="ARBA00022692"/>
    </source>
</evidence>
<dbReference type="SMART" id="SM00192">
    <property type="entry name" value="LDLa"/>
    <property type="match status" value="8"/>
</dbReference>
<dbReference type="EMBL" id="JBDJPC010000004">
    <property type="protein sequence ID" value="KAL1506053.1"/>
    <property type="molecule type" value="Genomic_DNA"/>
</dbReference>
<feature type="disulfide bond" evidence="14">
    <location>
        <begin position="339"/>
        <end position="351"/>
    </location>
</feature>
<dbReference type="InterPro" id="IPR000742">
    <property type="entry name" value="EGF"/>
</dbReference>
<dbReference type="SUPFAM" id="SSF57424">
    <property type="entry name" value="LDL receptor-like module"/>
    <property type="match status" value="5"/>
</dbReference>
<feature type="disulfide bond" evidence="14">
    <location>
        <begin position="422"/>
        <end position="434"/>
    </location>
</feature>
<name>A0ABD1EYR7_HYPHA</name>
<feature type="region of interest" description="Disordered" evidence="16">
    <location>
        <begin position="108"/>
        <end position="130"/>
    </location>
</feature>
<dbReference type="SMART" id="SM00181">
    <property type="entry name" value="EGF"/>
    <property type="match status" value="8"/>
</dbReference>
<reference evidence="20 21" key="1">
    <citation type="submission" date="2024-05" db="EMBL/GenBank/DDBJ databases">
        <title>Genetic variation in Jamaican populations of the coffee berry borer (Hypothenemus hampei).</title>
        <authorList>
            <person name="Errbii M."/>
            <person name="Myrie A."/>
        </authorList>
    </citation>
    <scope>NUCLEOTIDE SEQUENCE [LARGE SCALE GENOMIC DNA]</scope>
    <source>
        <strain evidence="20">JA-Hopewell-2020-01-JO</strain>
        <tissue evidence="20">Whole body</tissue>
    </source>
</reference>
<dbReference type="InterPro" id="IPR009030">
    <property type="entry name" value="Growth_fac_rcpt_cys_sf"/>
</dbReference>
<dbReference type="GO" id="GO:0005886">
    <property type="term" value="C:plasma membrane"/>
    <property type="evidence" value="ECO:0007669"/>
    <property type="project" value="UniProtKB-SubCell"/>
</dbReference>
<dbReference type="PROSITE" id="PS51120">
    <property type="entry name" value="LDLRB"/>
    <property type="match status" value="15"/>
</dbReference>
<dbReference type="SMART" id="SM00135">
    <property type="entry name" value="LY"/>
    <property type="match status" value="20"/>
</dbReference>
<keyword evidence="2" id="KW-1003">Cell membrane</keyword>
<keyword evidence="5 17" id="KW-0812">Transmembrane</keyword>
<dbReference type="FunFam" id="2.120.10.30:FF:000241">
    <property type="entry name" value="Low-density lipoprotein receptor-related protein 6"/>
    <property type="match status" value="1"/>
</dbReference>
<dbReference type="PANTHER" id="PTHR46513">
    <property type="entry name" value="VITELLOGENIN RECEPTOR-LIKE PROTEIN-RELATED-RELATED"/>
    <property type="match status" value="1"/>
</dbReference>
<feature type="repeat" description="LDL-receptor class B" evidence="15">
    <location>
        <begin position="1552"/>
        <end position="1595"/>
    </location>
</feature>
<dbReference type="CDD" id="cd00054">
    <property type="entry name" value="EGF_CA"/>
    <property type="match status" value="1"/>
</dbReference>
<comment type="caution">
    <text evidence="14">Lacks conserved residue(s) required for the propagation of feature annotation.</text>
</comment>
<dbReference type="SUPFAM" id="SSF63825">
    <property type="entry name" value="YWTD domain"/>
    <property type="match status" value="4"/>
</dbReference>
<organism evidence="20 21">
    <name type="scientific">Hypothenemus hampei</name>
    <name type="common">Coffee berry borer</name>
    <dbReference type="NCBI Taxonomy" id="57062"/>
    <lineage>
        <taxon>Eukaryota</taxon>
        <taxon>Metazoa</taxon>
        <taxon>Ecdysozoa</taxon>
        <taxon>Arthropoda</taxon>
        <taxon>Hexapoda</taxon>
        <taxon>Insecta</taxon>
        <taxon>Pterygota</taxon>
        <taxon>Neoptera</taxon>
        <taxon>Endopterygota</taxon>
        <taxon>Coleoptera</taxon>
        <taxon>Polyphaga</taxon>
        <taxon>Cucujiformia</taxon>
        <taxon>Curculionidae</taxon>
        <taxon>Scolytinae</taxon>
        <taxon>Hypothenemus</taxon>
    </lineage>
</organism>
<keyword evidence="4" id="KW-0254">Endocytosis</keyword>
<feature type="repeat" description="LDL-receptor class B" evidence="15">
    <location>
        <begin position="1638"/>
        <end position="1682"/>
    </location>
</feature>
<evidence type="ECO:0000256" key="18">
    <source>
        <dbReference type="SAM" id="SignalP"/>
    </source>
</evidence>
<dbReference type="InterPro" id="IPR050778">
    <property type="entry name" value="Cueball_EGF_LRP_Nidogen"/>
</dbReference>
<feature type="signal peptide" evidence="18">
    <location>
        <begin position="1"/>
        <end position="22"/>
    </location>
</feature>
<dbReference type="InterPro" id="IPR000033">
    <property type="entry name" value="LDLR_classB_rpt"/>
</dbReference>
<dbReference type="FunFam" id="2.120.10.30:FF:000008">
    <property type="entry name" value="Low-density lipoprotein receptor-related protein 4"/>
    <property type="match status" value="3"/>
</dbReference>
<gene>
    <name evidence="20" type="ORF">ABEB36_005485</name>
</gene>
<dbReference type="PRINTS" id="PR00261">
    <property type="entry name" value="LDLRECEPTOR"/>
</dbReference>
<evidence type="ECO:0000256" key="11">
    <source>
        <dbReference type="ARBA" id="ARBA00023157"/>
    </source>
</evidence>
<dbReference type="FunFam" id="2.10.25.10:FF:000009">
    <property type="entry name" value="Low-density lipoprotein receptor isoform 1"/>
    <property type="match status" value="1"/>
</dbReference>
<accession>A0ABD1EYR7</accession>
<evidence type="ECO:0000256" key="9">
    <source>
        <dbReference type="ARBA" id="ARBA00022989"/>
    </source>
</evidence>
<feature type="disulfide bond" evidence="14">
    <location>
        <begin position="399"/>
        <end position="414"/>
    </location>
</feature>
<dbReference type="InterPro" id="IPR018097">
    <property type="entry name" value="EGF_Ca-bd_CS"/>
</dbReference>
<feature type="repeat" description="LDL-receptor class B" evidence="15">
    <location>
        <begin position="1596"/>
        <end position="1637"/>
    </location>
</feature>
<feature type="repeat" description="LDL-receptor class B" evidence="15">
    <location>
        <begin position="718"/>
        <end position="761"/>
    </location>
</feature>
<feature type="repeat" description="LDL-receptor class B" evidence="15">
    <location>
        <begin position="1025"/>
        <end position="1068"/>
    </location>
</feature>
<evidence type="ECO:0000313" key="21">
    <source>
        <dbReference type="Proteomes" id="UP001566132"/>
    </source>
</evidence>
<feature type="repeat" description="LDL-receptor class B" evidence="15">
    <location>
        <begin position="1377"/>
        <end position="1418"/>
    </location>
</feature>
<dbReference type="InterPro" id="IPR036055">
    <property type="entry name" value="LDL_receptor-like_sf"/>
</dbReference>
<keyword evidence="10 17" id="KW-0472">Membrane</keyword>
<keyword evidence="12" id="KW-0675">Receptor</keyword>
<dbReference type="PROSITE" id="PS01186">
    <property type="entry name" value="EGF_2"/>
    <property type="match status" value="1"/>
</dbReference>
<dbReference type="SUPFAM" id="SSF57184">
    <property type="entry name" value="Growth factor receptor domain"/>
    <property type="match status" value="2"/>
</dbReference>
<feature type="disulfide bond" evidence="14">
    <location>
        <begin position="487"/>
        <end position="502"/>
    </location>
</feature>
<dbReference type="PROSITE" id="PS01187">
    <property type="entry name" value="EGF_CA"/>
    <property type="match status" value="1"/>
</dbReference>
<evidence type="ECO:0000256" key="12">
    <source>
        <dbReference type="ARBA" id="ARBA00023170"/>
    </source>
</evidence>
<dbReference type="Pfam" id="PF07645">
    <property type="entry name" value="EGF_CA"/>
    <property type="match status" value="1"/>
</dbReference>
<dbReference type="InterPro" id="IPR023415">
    <property type="entry name" value="LDLR_class-A_CS"/>
</dbReference>
<keyword evidence="21" id="KW-1185">Reference proteome</keyword>
<feature type="disulfide bond" evidence="14">
    <location>
        <begin position="358"/>
        <end position="373"/>
    </location>
</feature>
<feature type="disulfide bond" evidence="14">
    <location>
        <begin position="259"/>
        <end position="271"/>
    </location>
</feature>
<dbReference type="CDD" id="cd00112">
    <property type="entry name" value="LDLa"/>
    <property type="match status" value="6"/>
</dbReference>
<evidence type="ECO:0000256" key="14">
    <source>
        <dbReference type="PROSITE-ProRule" id="PRU00124"/>
    </source>
</evidence>
<dbReference type="Gene3D" id="2.120.10.30">
    <property type="entry name" value="TolB, C-terminal domain"/>
    <property type="match status" value="4"/>
</dbReference>
<evidence type="ECO:0000259" key="19">
    <source>
        <dbReference type="PROSITE" id="PS01186"/>
    </source>
</evidence>
<keyword evidence="13" id="KW-0325">Glycoprotein</keyword>
<feature type="disulfide bond" evidence="14">
    <location>
        <begin position="218"/>
        <end position="233"/>
    </location>
</feature>
<dbReference type="Pfam" id="PF00058">
    <property type="entry name" value="Ldl_recept_b"/>
    <property type="match status" value="10"/>
</dbReference>
<feature type="repeat" description="LDL-receptor class B" evidence="15">
    <location>
        <begin position="1069"/>
        <end position="1112"/>
    </location>
</feature>
<keyword evidence="7" id="KW-0677">Repeat</keyword>